<dbReference type="Pfam" id="PF12770">
    <property type="entry name" value="CHAT"/>
    <property type="match status" value="1"/>
</dbReference>
<evidence type="ECO:0000256" key="4">
    <source>
        <dbReference type="SAM" id="MobiDB-lite"/>
    </source>
</evidence>
<dbReference type="KEGG" id="rsx:RhiXN_03320"/>
<feature type="repeat" description="WD" evidence="3">
    <location>
        <begin position="2184"/>
        <end position="2225"/>
    </location>
</feature>
<accession>A0A8H8NTY8</accession>
<dbReference type="InterPro" id="IPR024983">
    <property type="entry name" value="CHAT_dom"/>
</dbReference>
<feature type="repeat" description="WD" evidence="3">
    <location>
        <begin position="2055"/>
        <end position="2087"/>
    </location>
</feature>
<dbReference type="InterPro" id="IPR001680">
    <property type="entry name" value="WD40_rpt"/>
</dbReference>
<keyword evidence="2" id="KW-0677">Repeat</keyword>
<feature type="compositionally biased region" description="Polar residues" evidence="4">
    <location>
        <begin position="700"/>
        <end position="709"/>
    </location>
</feature>
<protein>
    <submittedName>
        <fullName evidence="6">Vegetative incompatibility protein HET-E-1</fullName>
    </submittedName>
</protein>
<dbReference type="InterPro" id="IPR019775">
    <property type="entry name" value="WD40_repeat_CS"/>
</dbReference>
<dbReference type="Pfam" id="PF00400">
    <property type="entry name" value="WD40"/>
    <property type="match status" value="14"/>
</dbReference>
<feature type="repeat" description="WD" evidence="3">
    <location>
        <begin position="1966"/>
        <end position="1997"/>
    </location>
</feature>
<dbReference type="PRINTS" id="PR00320">
    <property type="entry name" value="GPROTEINBRPT"/>
</dbReference>
<dbReference type="PROSITE" id="PS00678">
    <property type="entry name" value="WD_REPEATS_1"/>
    <property type="match status" value="6"/>
</dbReference>
<dbReference type="InterPro" id="IPR015943">
    <property type="entry name" value="WD40/YVTN_repeat-like_dom_sf"/>
</dbReference>
<feature type="repeat" description="WD" evidence="3">
    <location>
        <begin position="2012"/>
        <end position="2053"/>
    </location>
</feature>
<dbReference type="Proteomes" id="UP000650533">
    <property type="component" value="Chromosome 3"/>
</dbReference>
<organism evidence="6 7">
    <name type="scientific">Rhizoctonia solani</name>
    <dbReference type="NCBI Taxonomy" id="456999"/>
    <lineage>
        <taxon>Eukaryota</taxon>
        <taxon>Fungi</taxon>
        <taxon>Dikarya</taxon>
        <taxon>Basidiomycota</taxon>
        <taxon>Agaricomycotina</taxon>
        <taxon>Agaricomycetes</taxon>
        <taxon>Cantharellales</taxon>
        <taxon>Ceratobasidiaceae</taxon>
        <taxon>Rhizoctonia</taxon>
    </lineage>
</organism>
<sequence length="2514" mass="280324">MFADLMMQSGLDSIEETIRRMFRMVLRLPRSHPMRLITLAGLAHAHVDRFELLSELEDLDKAIEYMTIGLIFAPGAISEFPMLLSELGVFHAMRFQHCNNICDCDQAIEYSVLALSITTNNQQILLQLSNIASFHNERFERIGDLKDVRKAMAYMSRAVAITPPGDPQLLFQFDAIGQARYHLFKRLGDLDDLNEAIEYESYAVQLTPDNDPYLVGRLAHMEMFLGARFERLGERDDIEKAIECASRAVELTPDGHPHLSSRLLNLGESYRNRFKLTGELNDIEMSIEYDSRAVALDPEGHPFLSNRLSTLGASYLERFGRLGDIEDIEKAIYHGFRALNLAQDGDPNLPEVHANLAMFYSTRYDYLGERDDLKNSIEHQSRAVELTPDDHPHLVNQLALLGLSYKYQFERSEKLDDIDKAIEYNLRAVSLTPEDHPNLLVWLGNLGPLYGTRFEHFGDHEDIDKSIECQHRALDLIPKGHPEISLWFANMGSTYRIRFEHLGEHGDIERAAYLESLSLTLTPDGHPALPHRHFGYANTCLFLFFNTDNAFHLQASLDSFRMAAYSLFGAPRERFDYAFRWAKHASTLGVFDSVEAYQAAVDLLPQFIWLGATVNQRYEDLSKAEGLAVEAASAAIQSSDYALALEWLEHTRCVVWNQILMLRSPLDKLSSVGPDLATRLQIIANQLQSASSESRESRAHTTGSTTPEQVAQEHRRMAKEYNNLLSRVRELPGLQDFLGPMKAEDLFRAARYGPVVVINCHTDRCDALAITPGQNRVDHIPLLNFTDEKARRARSEIEKSLRSRMPRERGFKRRPEPEQKDNFGNVLSALWNDVIKPIIDHLGYIEDLPDGYGYSNSEEGPEGKGIHKTLPHVTWCPTGAMTFLPLHAAGDYNQPRSRVFDYVVSSYTPTLTALLRPDPSASGSVCRIIAIGQEATPGQSPLPGTIKELAYVKAHTQDKVEYSQLVDDQATKTSVLDAMEEHDWVHFACHAHQNVRDPTKSGFFLYDGTLDLAAINRRSFKDKGLAFLSACQTATGDEVLPDEAIHLASGMLMAGYPSVIATMWSVMDDDAPFVADKVYGKLMKGRKLRNGEAGKALHYAIGELREKVGEKEFGRWVPYIHGCHLFPPLEAAVRGMVDSLETIECTAEGNLDILQLLSGLPQWAIVLSSYMSECQPERMSKWVNNVISVLREEIDYIKIAQQGSGFRNLAKSEEEVDKLRQCYRRIETSFLQLQTDANLSTWKIADDHLKASRLNDMVPAHDARYDSCFSDKVNRHECLGNTRVGVLHGIRQWVNSQSDTRVYWMNGMAGTGKTAIAYSLCKELEGNGQLGASFFCHRASAECQDVGRILPTIAHQLAQKFYSFRSTLCRILGDNPNISRRTISVQFEYLIKLPLLEARNMLPNDLIVVVDGLDECTDSRTMKVLLELLVEQAATLPLKFFLTSRPEAIISESFTACYRQATMVLHLHDIEAESVTGDIRTYLCVALAKVNLSGEQIQKLTERAGVLFIYAVTLARYILGGVPGSITSSRLSSVLAGGSGSVNKQNQDIYRLYKAILDQTFEDETLERGEINTIKDVLWTVACAMEPVAESTLAVLSNVNSEQISSALRPLQSVLHVSTSKSVVSALHSSFLEFLQSDFAGPLRCDYASHNRLLATQCFAIMERQLRFNICSLEVPYRFDNDVQGFSRHAQKSVPPELFYACQYWAYHLQSSRSCDQLVLRLDEFFRKQLMFWVEALNLKRFINRGPRALIEALKWLQKNENSLEILELQDFIRDACSFTTAFAANPVCRSTPHLYLSMLPLIPVQNRVRANYRSRSPGILWLNGTTMSRREGVALATWEASCGVTAVAYSPDSMRIAYGCCDGKIYIWNTFYGIRSNIQFNCHDKQVNSLAFSPDGAHLISSSRDRTIRMWDTRTGASLEFCKSHAQDIPSVAFSPDGTLVVAGGDDCTVHMWDSNSGVLIHGPLENHTMGVTVITFSPDSTKFASGSYDRTIRVWLTNADGATLRPTHAFKGHTAGVLAIAFSPDGDSLVSGSLDRTIRIWSSANGTLLSNPFEGHTDAVSAVVFSCDGTKVISGSWDCTVRVWNAIDSTQISGPFIGHAQGVTCLSICPNGGSIVSGSWDGSIHFWDPHSNPTRNFDDYGHTQAITCVQFSPDGNSIISASEDSLVCIWDIETGDHRIKTNKGHIGKVNSVTFSPDGRQFLTGGGDCVACLWDSETGAMIGAPLAGHESGVTSVAFSSNGSRIATSSYDSMVFIWDTRSAEVVNCLRGHTQNVTAVMFSPDGSHIVSGSWDNTVRLWDVNTGGEIARTSTDNSEIANGHNDIVTCVVFSPDSTRIASGSYDETVQIWNCSANGPLLGKLFQCHANAVVSVVFSPDSTQIATGSRDGTIRIWDAQRGILIFDQFTGHTDAVNSIAFAPDGRRIVSGSTDCTIRIWEVPDEYNERRVWVINNEGWLMDPDQRPILWVPGDIRREFPRPPNTHIFSSRGSIIISPSKVDLALGQIWSQPPDIRQ</sequence>
<dbReference type="SUPFAM" id="SSF50978">
    <property type="entry name" value="WD40 repeat-like"/>
    <property type="match status" value="3"/>
</dbReference>
<dbReference type="PROSITE" id="PS50294">
    <property type="entry name" value="WD_REPEATS_REGION"/>
    <property type="match status" value="13"/>
</dbReference>
<dbReference type="InterPro" id="IPR050505">
    <property type="entry name" value="WDR55/POC1"/>
</dbReference>
<feature type="region of interest" description="Disordered" evidence="4">
    <location>
        <begin position="688"/>
        <end position="711"/>
    </location>
</feature>
<dbReference type="InterPro" id="IPR011990">
    <property type="entry name" value="TPR-like_helical_dom_sf"/>
</dbReference>
<dbReference type="InterPro" id="IPR027417">
    <property type="entry name" value="P-loop_NTPase"/>
</dbReference>
<dbReference type="InterPro" id="IPR007111">
    <property type="entry name" value="NACHT_NTPase"/>
</dbReference>
<dbReference type="PROSITE" id="PS50082">
    <property type="entry name" value="WD_REPEATS_2"/>
    <property type="match status" value="14"/>
</dbReference>
<evidence type="ECO:0000256" key="3">
    <source>
        <dbReference type="PROSITE-ProRule" id="PRU00221"/>
    </source>
</evidence>
<feature type="repeat" description="WD" evidence="3">
    <location>
        <begin position="1923"/>
        <end position="1964"/>
    </location>
</feature>
<reference evidence="6" key="1">
    <citation type="submission" date="2020-05" db="EMBL/GenBank/DDBJ databases">
        <title>Evolutionary and genomic comparisons of hybrid uninucleate and nonhybrid Rhizoctonia fungi.</title>
        <authorList>
            <person name="Li C."/>
            <person name="Chen X."/>
        </authorList>
    </citation>
    <scope>NUCLEOTIDE SEQUENCE</scope>
    <source>
        <strain evidence="6">AG-1 IA</strain>
    </source>
</reference>
<dbReference type="SUPFAM" id="SSF52540">
    <property type="entry name" value="P-loop containing nucleoside triphosphate hydrolases"/>
    <property type="match status" value="1"/>
</dbReference>
<evidence type="ECO:0000313" key="6">
    <source>
        <dbReference type="EMBL" id="QRW18396.1"/>
    </source>
</evidence>
<feature type="repeat" description="WD" evidence="3">
    <location>
        <begin position="2141"/>
        <end position="2182"/>
    </location>
</feature>
<evidence type="ECO:0000259" key="5">
    <source>
        <dbReference type="PROSITE" id="PS50837"/>
    </source>
</evidence>
<feature type="repeat" description="WD" evidence="3">
    <location>
        <begin position="2098"/>
        <end position="2130"/>
    </location>
</feature>
<feature type="repeat" description="WD" evidence="3">
    <location>
        <begin position="2227"/>
        <end position="2268"/>
    </location>
</feature>
<proteinExistence type="predicted"/>
<dbReference type="PANTHER" id="PTHR44019">
    <property type="entry name" value="WD REPEAT-CONTAINING PROTEIN 55"/>
    <property type="match status" value="1"/>
</dbReference>
<dbReference type="SUPFAM" id="SSF81901">
    <property type="entry name" value="HCP-like"/>
    <property type="match status" value="1"/>
</dbReference>
<evidence type="ECO:0000256" key="2">
    <source>
        <dbReference type="ARBA" id="ARBA00022737"/>
    </source>
</evidence>
<dbReference type="GeneID" id="67025600"/>
<keyword evidence="1 3" id="KW-0853">WD repeat</keyword>
<dbReference type="Gene3D" id="3.40.50.300">
    <property type="entry name" value="P-loop containing nucleotide triphosphate hydrolases"/>
    <property type="match status" value="1"/>
</dbReference>
<dbReference type="Pfam" id="PF24883">
    <property type="entry name" value="NPHP3_N"/>
    <property type="match status" value="1"/>
</dbReference>
<dbReference type="CDD" id="cd00200">
    <property type="entry name" value="WD40"/>
    <property type="match status" value="3"/>
</dbReference>
<dbReference type="Gene3D" id="2.130.10.10">
    <property type="entry name" value="YVTN repeat-like/Quinoprotein amine dehydrogenase"/>
    <property type="match status" value="5"/>
</dbReference>
<dbReference type="RefSeq" id="XP_043178633.1">
    <property type="nucleotide sequence ID" value="XM_043323137.1"/>
</dbReference>
<feature type="repeat" description="WD" evidence="3">
    <location>
        <begin position="2406"/>
        <end position="2447"/>
    </location>
</feature>
<dbReference type="InterPro" id="IPR036322">
    <property type="entry name" value="WD40_repeat_dom_sf"/>
</dbReference>
<feature type="domain" description="NACHT" evidence="5">
    <location>
        <begin position="1301"/>
        <end position="1448"/>
    </location>
</feature>
<dbReference type="EMBL" id="CP059660">
    <property type="protein sequence ID" value="QRW18396.1"/>
    <property type="molecule type" value="Genomic_DNA"/>
</dbReference>
<name>A0A8H8NTY8_9AGAM</name>
<dbReference type="PROSITE" id="PS50837">
    <property type="entry name" value="NACHT"/>
    <property type="match status" value="1"/>
</dbReference>
<dbReference type="SMART" id="SM00320">
    <property type="entry name" value="WD40"/>
    <property type="match status" value="14"/>
</dbReference>
<dbReference type="InterPro" id="IPR020472">
    <property type="entry name" value="WD40_PAC1"/>
</dbReference>
<gene>
    <name evidence="6" type="ORF">RhiXN_03320</name>
</gene>
<feature type="repeat" description="WD" evidence="3">
    <location>
        <begin position="2269"/>
        <end position="2310"/>
    </location>
</feature>
<evidence type="ECO:0000313" key="7">
    <source>
        <dbReference type="Proteomes" id="UP000650533"/>
    </source>
</evidence>
<feature type="repeat" description="WD" evidence="3">
    <location>
        <begin position="1845"/>
        <end position="1870"/>
    </location>
</feature>
<dbReference type="PANTHER" id="PTHR44019:SF8">
    <property type="entry name" value="POC1 CENTRIOLAR PROTEIN HOMOLOG"/>
    <property type="match status" value="1"/>
</dbReference>
<feature type="repeat" description="WD" evidence="3">
    <location>
        <begin position="2319"/>
        <end position="2351"/>
    </location>
</feature>
<evidence type="ECO:0000256" key="1">
    <source>
        <dbReference type="ARBA" id="ARBA00022574"/>
    </source>
</evidence>
<dbReference type="InterPro" id="IPR056884">
    <property type="entry name" value="NPHP3-like_N"/>
</dbReference>
<feature type="repeat" description="WD" evidence="3">
    <location>
        <begin position="1881"/>
        <end position="1922"/>
    </location>
</feature>
<dbReference type="Gene3D" id="1.25.40.10">
    <property type="entry name" value="Tetratricopeptide repeat domain"/>
    <property type="match status" value="3"/>
</dbReference>
<feature type="repeat" description="WD" evidence="3">
    <location>
        <begin position="2363"/>
        <end position="2404"/>
    </location>
</feature>